<proteinExistence type="predicted"/>
<evidence type="ECO:0000256" key="1">
    <source>
        <dbReference type="SAM" id="MobiDB-lite"/>
    </source>
</evidence>
<protein>
    <recommendedName>
        <fullName evidence="4">Protein XRI1</fullName>
    </recommendedName>
</protein>
<evidence type="ECO:0000313" key="3">
    <source>
        <dbReference type="Proteomes" id="UP000824469"/>
    </source>
</evidence>
<reference evidence="2 3" key="1">
    <citation type="journal article" date="2021" name="Nat. Plants">
        <title>The Taxus genome provides insights into paclitaxel biosynthesis.</title>
        <authorList>
            <person name="Xiong X."/>
            <person name="Gou J."/>
            <person name="Liao Q."/>
            <person name="Li Y."/>
            <person name="Zhou Q."/>
            <person name="Bi G."/>
            <person name="Li C."/>
            <person name="Du R."/>
            <person name="Wang X."/>
            <person name="Sun T."/>
            <person name="Guo L."/>
            <person name="Liang H."/>
            <person name="Lu P."/>
            <person name="Wu Y."/>
            <person name="Zhang Z."/>
            <person name="Ro D.K."/>
            <person name="Shang Y."/>
            <person name="Huang S."/>
            <person name="Yan J."/>
        </authorList>
    </citation>
    <scope>NUCLEOTIDE SEQUENCE [LARGE SCALE GENOMIC DNA]</scope>
    <source>
        <strain evidence="2">Ta-2019</strain>
    </source>
</reference>
<dbReference type="EMBL" id="JAHRHJ020000005">
    <property type="protein sequence ID" value="KAH9316509.1"/>
    <property type="molecule type" value="Genomic_DNA"/>
</dbReference>
<comment type="caution">
    <text evidence="2">The sequence shown here is derived from an EMBL/GenBank/DDBJ whole genome shotgun (WGS) entry which is preliminary data.</text>
</comment>
<dbReference type="OMA" id="ACESMQL"/>
<accession>A0AA38G4F0</accession>
<dbReference type="GO" id="GO:0007140">
    <property type="term" value="P:male meiotic nuclear division"/>
    <property type="evidence" value="ECO:0007669"/>
    <property type="project" value="InterPro"/>
</dbReference>
<feature type="region of interest" description="Disordered" evidence="1">
    <location>
        <begin position="131"/>
        <end position="161"/>
    </location>
</feature>
<name>A0AA38G4F0_TAXCH</name>
<feature type="non-terminal residue" evidence="2">
    <location>
        <position position="1"/>
    </location>
</feature>
<sequence>ISQSVWDEWAHSFLSSTPSSQIIQQPQLSTLFLNNEGITDAAATSTCYRDFYEDSPRCKRRRMLLFQGDEVGHYGNYDYESMRGSSNYDLKSICENLQLPESTASSLWFSDDQILSTKNLCQEQCLPQQGPQWKTDGEMNRNISPPAACGQQESQAPKNADLQPFEEKPLIKRPSIEGIQKVSICPPPAPKEKAKLATPVLAYPFAVLKPSGVEGDVTLNDINKRILMPPKRPIQHPVGDYARPPSAASTGSGLSGKAVVALTKIHTQGKGTITIMRTKG</sequence>
<evidence type="ECO:0000313" key="2">
    <source>
        <dbReference type="EMBL" id="KAH9316509.1"/>
    </source>
</evidence>
<dbReference type="PANTHER" id="PTHR33385:SF18">
    <property type="entry name" value="XRI1-LIKE PROTEIN"/>
    <property type="match status" value="1"/>
</dbReference>
<gene>
    <name evidence="2" type="ORF">KI387_025136</name>
</gene>
<organism evidence="2 3">
    <name type="scientific">Taxus chinensis</name>
    <name type="common">Chinese yew</name>
    <name type="synonym">Taxus wallichiana var. chinensis</name>
    <dbReference type="NCBI Taxonomy" id="29808"/>
    <lineage>
        <taxon>Eukaryota</taxon>
        <taxon>Viridiplantae</taxon>
        <taxon>Streptophyta</taxon>
        <taxon>Embryophyta</taxon>
        <taxon>Tracheophyta</taxon>
        <taxon>Spermatophyta</taxon>
        <taxon>Pinopsida</taxon>
        <taxon>Pinidae</taxon>
        <taxon>Conifers II</taxon>
        <taxon>Cupressales</taxon>
        <taxon>Taxaceae</taxon>
        <taxon>Taxus</taxon>
    </lineage>
</organism>
<dbReference type="InterPro" id="IPR039933">
    <property type="entry name" value="XRI1"/>
</dbReference>
<dbReference type="GO" id="GO:0007143">
    <property type="term" value="P:female meiotic nuclear division"/>
    <property type="evidence" value="ECO:0007669"/>
    <property type="project" value="InterPro"/>
</dbReference>
<dbReference type="AlphaFoldDB" id="A0AA38G4F0"/>
<evidence type="ECO:0008006" key="4">
    <source>
        <dbReference type="Google" id="ProtNLM"/>
    </source>
</evidence>
<keyword evidence="3" id="KW-1185">Reference proteome</keyword>
<dbReference type="PANTHER" id="PTHR33385">
    <property type="entry name" value="PROTEIN XRI1"/>
    <property type="match status" value="1"/>
</dbReference>
<dbReference type="Proteomes" id="UP000824469">
    <property type="component" value="Unassembled WGS sequence"/>
</dbReference>